<name>A0A7R9MVM8_9ACAR</name>
<dbReference type="InterPro" id="IPR013783">
    <property type="entry name" value="Ig-like_fold"/>
</dbReference>
<dbReference type="Pfam" id="PF00635">
    <property type="entry name" value="Motile_Sperm"/>
    <property type="match status" value="1"/>
</dbReference>
<keyword evidence="3" id="KW-1185">Reference proteome</keyword>
<dbReference type="AlphaFoldDB" id="A0A7R9MVM8"/>
<dbReference type="PROSITE" id="PS50202">
    <property type="entry name" value="MSP"/>
    <property type="match status" value="1"/>
</dbReference>
<evidence type="ECO:0000313" key="2">
    <source>
        <dbReference type="EMBL" id="CAD7667402.1"/>
    </source>
</evidence>
<reference evidence="2" key="1">
    <citation type="submission" date="2020-11" db="EMBL/GenBank/DDBJ databases">
        <authorList>
            <person name="Tran Van P."/>
        </authorList>
    </citation>
    <scope>NUCLEOTIDE SEQUENCE</scope>
</reference>
<proteinExistence type="predicted"/>
<dbReference type="OrthoDB" id="264603at2759"/>
<gene>
    <name evidence="2" type="ORF">ONB1V03_LOCUS23234</name>
</gene>
<accession>A0A7R9MVM8</accession>
<feature type="domain" description="MSP" evidence="1">
    <location>
        <begin position="40"/>
        <end position="87"/>
    </location>
</feature>
<dbReference type="EMBL" id="CAJPVJ010057357">
    <property type="protein sequence ID" value="CAG2183814.1"/>
    <property type="molecule type" value="Genomic_DNA"/>
</dbReference>
<sequence length="87" mass="9897">MSKQEQILVLDPKSELHFKVSERCCGYVLTLSTRTALVLSTRLRPRLYSCTDSHIMSGPFTDVVTSYLKLTNPCERRVCFKVKTTAP</sequence>
<feature type="non-terminal residue" evidence="2">
    <location>
        <position position="87"/>
    </location>
</feature>
<dbReference type="Proteomes" id="UP000728032">
    <property type="component" value="Unassembled WGS sequence"/>
</dbReference>
<dbReference type="EMBL" id="OC972182">
    <property type="protein sequence ID" value="CAD7667402.1"/>
    <property type="molecule type" value="Genomic_DNA"/>
</dbReference>
<protein>
    <recommendedName>
        <fullName evidence="1">MSP domain-containing protein</fullName>
    </recommendedName>
</protein>
<evidence type="ECO:0000313" key="3">
    <source>
        <dbReference type="Proteomes" id="UP000728032"/>
    </source>
</evidence>
<dbReference type="InterPro" id="IPR000535">
    <property type="entry name" value="MSP_dom"/>
</dbReference>
<dbReference type="Gene3D" id="2.60.40.10">
    <property type="entry name" value="Immunoglobulins"/>
    <property type="match status" value="1"/>
</dbReference>
<evidence type="ECO:0000259" key="1">
    <source>
        <dbReference type="PROSITE" id="PS50202"/>
    </source>
</evidence>
<organism evidence="2">
    <name type="scientific">Oppiella nova</name>
    <dbReference type="NCBI Taxonomy" id="334625"/>
    <lineage>
        <taxon>Eukaryota</taxon>
        <taxon>Metazoa</taxon>
        <taxon>Ecdysozoa</taxon>
        <taxon>Arthropoda</taxon>
        <taxon>Chelicerata</taxon>
        <taxon>Arachnida</taxon>
        <taxon>Acari</taxon>
        <taxon>Acariformes</taxon>
        <taxon>Sarcoptiformes</taxon>
        <taxon>Oribatida</taxon>
        <taxon>Brachypylina</taxon>
        <taxon>Oppioidea</taxon>
        <taxon>Oppiidae</taxon>
        <taxon>Oppiella</taxon>
    </lineage>
</organism>
<dbReference type="InterPro" id="IPR008962">
    <property type="entry name" value="PapD-like_sf"/>
</dbReference>
<dbReference type="SUPFAM" id="SSF49354">
    <property type="entry name" value="PapD-like"/>
    <property type="match status" value="1"/>
</dbReference>